<keyword evidence="4 6" id="KW-1133">Transmembrane helix</keyword>
<evidence type="ECO:0000256" key="2">
    <source>
        <dbReference type="ARBA" id="ARBA00007362"/>
    </source>
</evidence>
<feature type="transmembrane region" description="Helical" evidence="6">
    <location>
        <begin position="7"/>
        <end position="27"/>
    </location>
</feature>
<keyword evidence="3 6" id="KW-0812">Transmembrane</keyword>
<reference evidence="8 9" key="1">
    <citation type="submission" date="2020-02" db="EMBL/GenBank/DDBJ databases">
        <title>Rhodobacter translucens sp. nov., a novel bacterium isolated from activated sludge.</title>
        <authorList>
            <person name="Liu J."/>
        </authorList>
    </citation>
    <scope>NUCLEOTIDE SEQUENCE [LARGE SCALE GENOMIC DNA]</scope>
    <source>
        <strain evidence="8 9">HX-7-19</strain>
    </source>
</reference>
<comment type="similarity">
    <text evidence="2">Belongs to the EamA transporter family.</text>
</comment>
<dbReference type="InterPro" id="IPR037185">
    <property type="entry name" value="EmrE-like"/>
</dbReference>
<feature type="transmembrane region" description="Helical" evidence="6">
    <location>
        <begin position="158"/>
        <end position="176"/>
    </location>
</feature>
<comment type="caution">
    <text evidence="8">The sequence shown here is derived from an EMBL/GenBank/DDBJ whole genome shotgun (WGS) entry which is preliminary data.</text>
</comment>
<feature type="domain" description="EamA" evidence="7">
    <location>
        <begin position="11"/>
        <end position="142"/>
    </location>
</feature>
<evidence type="ECO:0000313" key="9">
    <source>
        <dbReference type="Proteomes" id="UP000474758"/>
    </source>
</evidence>
<feature type="transmembrane region" description="Helical" evidence="6">
    <location>
        <begin position="188"/>
        <end position="210"/>
    </location>
</feature>
<evidence type="ECO:0000256" key="5">
    <source>
        <dbReference type="ARBA" id="ARBA00023136"/>
    </source>
</evidence>
<dbReference type="InterPro" id="IPR050638">
    <property type="entry name" value="AA-Vitamin_Transporters"/>
</dbReference>
<dbReference type="Pfam" id="PF00892">
    <property type="entry name" value="EamA"/>
    <property type="match status" value="2"/>
</dbReference>
<dbReference type="Proteomes" id="UP000474758">
    <property type="component" value="Unassembled WGS sequence"/>
</dbReference>
<keyword evidence="5 6" id="KW-0472">Membrane</keyword>
<comment type="subcellular location">
    <subcellularLocation>
        <location evidence="1">Membrane</location>
        <topology evidence="1">Multi-pass membrane protein</topology>
    </subcellularLocation>
</comment>
<sequence length="306" mass="32479">MQRKDRLDAFGAGALLAVTLLLAFNQILVKWINDGLQPVFFAGLRSVLAVVFVAGWMAWRGRPPRLTRGDLLPGLLIGTVFAAEFLCLFLALDLTAVSRASVIFYSMPVWFALMAHFLLPGERLVPQRALGLALAFLGTAWAILSRDGDRAGSLAGDLLALGGALGWAGTAMIARVSRLKAAGPEMQLFWMVLVSGPILILLSPAFGPLIREVTPLHVVGVIFQSSIVVAGGFIGWLWLLSVYPPSTVASFSFLTPILTIFLGWSLLGESVSPALLGAALLVAVGIALINRRPVPGRESQGGGAGR</sequence>
<feature type="transmembrane region" description="Helical" evidence="6">
    <location>
        <begin position="247"/>
        <end position="267"/>
    </location>
</feature>
<feature type="transmembrane region" description="Helical" evidence="6">
    <location>
        <begin position="71"/>
        <end position="92"/>
    </location>
</feature>
<evidence type="ECO:0000256" key="4">
    <source>
        <dbReference type="ARBA" id="ARBA00022989"/>
    </source>
</evidence>
<evidence type="ECO:0000256" key="3">
    <source>
        <dbReference type="ARBA" id="ARBA00022692"/>
    </source>
</evidence>
<keyword evidence="9" id="KW-1185">Reference proteome</keyword>
<dbReference type="GO" id="GO:0016020">
    <property type="term" value="C:membrane"/>
    <property type="evidence" value="ECO:0007669"/>
    <property type="project" value="UniProtKB-SubCell"/>
</dbReference>
<proteinExistence type="inferred from homology"/>
<feature type="transmembrane region" description="Helical" evidence="6">
    <location>
        <begin position="129"/>
        <end position="146"/>
    </location>
</feature>
<evidence type="ECO:0000256" key="6">
    <source>
        <dbReference type="SAM" id="Phobius"/>
    </source>
</evidence>
<evidence type="ECO:0000256" key="1">
    <source>
        <dbReference type="ARBA" id="ARBA00004141"/>
    </source>
</evidence>
<evidence type="ECO:0000259" key="7">
    <source>
        <dbReference type="Pfam" id="PF00892"/>
    </source>
</evidence>
<feature type="transmembrane region" description="Helical" evidence="6">
    <location>
        <begin position="216"/>
        <end position="240"/>
    </location>
</feature>
<feature type="transmembrane region" description="Helical" evidence="6">
    <location>
        <begin position="98"/>
        <end position="117"/>
    </location>
</feature>
<dbReference type="InterPro" id="IPR000620">
    <property type="entry name" value="EamA_dom"/>
</dbReference>
<protein>
    <submittedName>
        <fullName evidence="8">DMT family transporter</fullName>
    </submittedName>
</protein>
<dbReference type="PANTHER" id="PTHR32322:SF2">
    <property type="entry name" value="EAMA DOMAIN-CONTAINING PROTEIN"/>
    <property type="match status" value="1"/>
</dbReference>
<accession>A0A6M1TRM9</accession>
<dbReference type="EMBL" id="JAALFE010000006">
    <property type="protein sequence ID" value="NGQ90868.1"/>
    <property type="molecule type" value="Genomic_DNA"/>
</dbReference>
<dbReference type="SUPFAM" id="SSF103481">
    <property type="entry name" value="Multidrug resistance efflux transporter EmrE"/>
    <property type="match status" value="2"/>
</dbReference>
<dbReference type="AlphaFoldDB" id="A0A6M1TRM9"/>
<feature type="transmembrane region" description="Helical" evidence="6">
    <location>
        <begin position="39"/>
        <end position="59"/>
    </location>
</feature>
<feature type="transmembrane region" description="Helical" evidence="6">
    <location>
        <begin position="273"/>
        <end position="290"/>
    </location>
</feature>
<feature type="domain" description="EamA" evidence="7">
    <location>
        <begin position="155"/>
        <end position="290"/>
    </location>
</feature>
<name>A0A6M1TRM9_9RHOB</name>
<dbReference type="RefSeq" id="WP_165048794.1">
    <property type="nucleotide sequence ID" value="NZ_JAALFE010000006.1"/>
</dbReference>
<organism evidence="8 9">
    <name type="scientific">Paragemmobacter kunshanensis</name>
    <dbReference type="NCBI Taxonomy" id="2583234"/>
    <lineage>
        <taxon>Bacteria</taxon>
        <taxon>Pseudomonadati</taxon>
        <taxon>Pseudomonadota</taxon>
        <taxon>Alphaproteobacteria</taxon>
        <taxon>Rhodobacterales</taxon>
        <taxon>Paracoccaceae</taxon>
        <taxon>Paragemmobacter</taxon>
    </lineage>
</organism>
<gene>
    <name evidence="8" type="ORF">G5V65_08150</name>
</gene>
<dbReference type="PANTHER" id="PTHR32322">
    <property type="entry name" value="INNER MEMBRANE TRANSPORTER"/>
    <property type="match status" value="1"/>
</dbReference>
<evidence type="ECO:0000313" key="8">
    <source>
        <dbReference type="EMBL" id="NGQ90868.1"/>
    </source>
</evidence>